<dbReference type="GO" id="GO:0005634">
    <property type="term" value="C:nucleus"/>
    <property type="evidence" value="ECO:0007669"/>
    <property type="project" value="TreeGrafter"/>
</dbReference>
<feature type="compositionally biased region" description="Basic and acidic residues" evidence="1">
    <location>
        <begin position="441"/>
        <end position="486"/>
    </location>
</feature>
<protein>
    <recommendedName>
        <fullName evidence="2">Protein kinase domain-containing protein</fullName>
    </recommendedName>
</protein>
<reference evidence="3" key="1">
    <citation type="journal article" date="2020" name="Nature">
        <title>Giant virus diversity and host interactions through global metagenomics.</title>
        <authorList>
            <person name="Schulz F."/>
            <person name="Roux S."/>
            <person name="Paez-Espino D."/>
            <person name="Jungbluth S."/>
            <person name="Walsh D.A."/>
            <person name="Denef V.J."/>
            <person name="McMahon K.D."/>
            <person name="Konstantinidis K.T."/>
            <person name="Eloe-Fadrosh E.A."/>
            <person name="Kyrpides N.C."/>
            <person name="Woyke T."/>
        </authorList>
    </citation>
    <scope>NUCLEOTIDE SEQUENCE</scope>
    <source>
        <strain evidence="3">GVMAG-M-3300023179-150</strain>
    </source>
</reference>
<dbReference type="InterPro" id="IPR000719">
    <property type="entry name" value="Prot_kinase_dom"/>
</dbReference>
<organism evidence="3">
    <name type="scientific">viral metagenome</name>
    <dbReference type="NCBI Taxonomy" id="1070528"/>
    <lineage>
        <taxon>unclassified sequences</taxon>
        <taxon>metagenomes</taxon>
        <taxon>organismal metagenomes</taxon>
    </lineage>
</organism>
<feature type="compositionally biased region" description="Polar residues" evidence="1">
    <location>
        <begin position="488"/>
        <end position="508"/>
    </location>
</feature>
<evidence type="ECO:0000259" key="2">
    <source>
        <dbReference type="PROSITE" id="PS50011"/>
    </source>
</evidence>
<accession>A0A6C0E959</accession>
<dbReference type="PROSITE" id="PS50011">
    <property type="entry name" value="PROTEIN_KINASE_DOM"/>
    <property type="match status" value="1"/>
</dbReference>
<name>A0A6C0E959_9ZZZZ</name>
<dbReference type="GO" id="GO:0005524">
    <property type="term" value="F:ATP binding"/>
    <property type="evidence" value="ECO:0007669"/>
    <property type="project" value="InterPro"/>
</dbReference>
<dbReference type="PANTHER" id="PTHR44167:SF30">
    <property type="entry name" value="PHOSPHORYLASE KINASE"/>
    <property type="match status" value="1"/>
</dbReference>
<dbReference type="EMBL" id="MN739757">
    <property type="protein sequence ID" value="QHT25151.1"/>
    <property type="molecule type" value="Genomic_DNA"/>
</dbReference>
<evidence type="ECO:0000313" key="3">
    <source>
        <dbReference type="EMBL" id="QHT25151.1"/>
    </source>
</evidence>
<feature type="region of interest" description="Disordered" evidence="1">
    <location>
        <begin position="441"/>
        <end position="534"/>
    </location>
</feature>
<dbReference type="InterPro" id="IPR011009">
    <property type="entry name" value="Kinase-like_dom_sf"/>
</dbReference>
<dbReference type="PANTHER" id="PTHR44167">
    <property type="entry name" value="OVARIAN-SPECIFIC SERINE/THREONINE-PROTEIN KINASE LOK-RELATED"/>
    <property type="match status" value="1"/>
</dbReference>
<evidence type="ECO:0000256" key="1">
    <source>
        <dbReference type="SAM" id="MobiDB-lite"/>
    </source>
</evidence>
<dbReference type="GO" id="GO:0044773">
    <property type="term" value="P:mitotic DNA damage checkpoint signaling"/>
    <property type="evidence" value="ECO:0007669"/>
    <property type="project" value="TreeGrafter"/>
</dbReference>
<dbReference type="GO" id="GO:0004674">
    <property type="term" value="F:protein serine/threonine kinase activity"/>
    <property type="evidence" value="ECO:0007669"/>
    <property type="project" value="TreeGrafter"/>
</dbReference>
<sequence>MKVEYQGKKYRLKKQKAGVILGEGGFGCVVTPPLKCQSPFFKAPFSVDKDYVSKIVEYDEDDEDILNELKFGRQLSKIDPRQRYFSPIINGCLLEEQKHPDIEYLSESNEKKSISSSLINTSGSEDDNESKCKIYLTDDYLNLISKNSGIDFGNALKSNNPHYIKYFRQNYKAIMHHFCDAVMMLHRIDILHRDLKPANIMIHLKPERNKATLNIIDFGLSEELKGKYTLPQMRYLVGAGTHYYTPLEIFTLDIMIKELRKNKNIVPSNFKSIVLTKVSEKYNKYRNYYLEDFYFAKDGFVYDSNKLNRTINRKYKPRYANKSDRYKVFYHLLKDINNNVLVPNFTGHMGHIFKWDVFALGLIFAEIIVKCNIEDNLAFDLVNKMVNCKYWERYDIKECLSHPFFNKRVISRSKHMTFKRNEEIRNMIKSKKNMNRHLKDVKESHFREKEKEKETGKEVNKQTMIKEREKDKEIDKEIDKDKEKDIGMSSNKTIMNKTKYESISSVSRKTQKNMKKHSESDSYSGSDMVITKLD</sequence>
<feature type="domain" description="Protein kinase" evidence="2">
    <location>
        <begin position="15"/>
        <end position="405"/>
    </location>
</feature>
<dbReference type="PROSITE" id="PS00108">
    <property type="entry name" value="PROTEIN_KINASE_ST"/>
    <property type="match status" value="1"/>
</dbReference>
<dbReference type="Pfam" id="PF00069">
    <property type="entry name" value="Pkinase"/>
    <property type="match status" value="1"/>
</dbReference>
<dbReference type="SUPFAM" id="SSF56112">
    <property type="entry name" value="Protein kinase-like (PK-like)"/>
    <property type="match status" value="1"/>
</dbReference>
<dbReference type="AlphaFoldDB" id="A0A6C0E959"/>
<proteinExistence type="predicted"/>
<dbReference type="InterPro" id="IPR008271">
    <property type="entry name" value="Ser/Thr_kinase_AS"/>
</dbReference>
<dbReference type="Gene3D" id="1.10.510.10">
    <property type="entry name" value="Transferase(Phosphotransferase) domain 1"/>
    <property type="match status" value="2"/>
</dbReference>
<dbReference type="SMART" id="SM00220">
    <property type="entry name" value="S_TKc"/>
    <property type="match status" value="1"/>
</dbReference>